<comment type="similarity">
    <text evidence="1 2">Belongs to the OprB family.</text>
</comment>
<organism evidence="3 4">
    <name type="scientific">Undibacterium luofuense</name>
    <dbReference type="NCBI Taxonomy" id="2828733"/>
    <lineage>
        <taxon>Bacteria</taxon>
        <taxon>Pseudomonadati</taxon>
        <taxon>Pseudomonadota</taxon>
        <taxon>Betaproteobacteria</taxon>
        <taxon>Burkholderiales</taxon>
        <taxon>Oxalobacteraceae</taxon>
        <taxon>Undibacterium</taxon>
    </lineage>
</organism>
<keyword evidence="2" id="KW-0732">Signal</keyword>
<reference evidence="3" key="1">
    <citation type="submission" date="2021-04" db="EMBL/GenBank/DDBJ databases">
        <title>novel species isolated from subtropical streams in China.</title>
        <authorList>
            <person name="Lu H."/>
        </authorList>
    </citation>
    <scope>NUCLEOTIDE SEQUENCE</scope>
    <source>
        <strain evidence="3">LFS511W</strain>
    </source>
</reference>
<dbReference type="InterPro" id="IPR007049">
    <property type="entry name" value="Carb-sel_porin_OprB"/>
</dbReference>
<dbReference type="Pfam" id="PF04966">
    <property type="entry name" value="OprB"/>
    <property type="match status" value="1"/>
</dbReference>
<keyword evidence="4" id="KW-1185">Reference proteome</keyword>
<feature type="signal peptide" evidence="2">
    <location>
        <begin position="1"/>
        <end position="22"/>
    </location>
</feature>
<protein>
    <submittedName>
        <fullName evidence="3">Carbohydrate porin</fullName>
    </submittedName>
</protein>
<dbReference type="Proteomes" id="UP000680067">
    <property type="component" value="Unassembled WGS sequence"/>
</dbReference>
<dbReference type="EMBL" id="JAGSPN010000001">
    <property type="protein sequence ID" value="MBR7780719.1"/>
    <property type="molecule type" value="Genomic_DNA"/>
</dbReference>
<accession>A0A941DIK4</accession>
<name>A0A941DIK4_9BURK</name>
<sequence>MKKTILTLLLQGLFLSAGHAAAQSAAPVEQAAADVKQETENWAIHGQYTTIAQKLNRFRAPYSGENSLPSGGRTEETTDITLFAGWRLTPSTEIWINPEIDQGFGVGDTLGAAGYLSGGAYKLGQNQPYLRLPRVFVRHELALGKTTSAVAGSANQLAGSRADERITLTTGRFSVVDIFDNNQYAHDPRADFLNWSVIDAGAFDYAADVWGYTNGAVLEWNSGERALRSGVFQLSPVPNAKIAGVSFDKFMWVTEFEQGYALAGRPGKLRALVFLNRSEMGRYRDALTLAAQNGQTPDTGSVRRRATQTGWALNWEQEVAENSGVFLRASANRGEQEAYEFTDIQSSLSGGMLWSGQWWGRPADKLGLAFAVNALSADARAYFAAGGKGLLIGDGRLNYGREQILETFYRWQWSSALSLSADLQHIRNPAYNRDRGPVRAVAVRVHAEF</sequence>
<dbReference type="GO" id="GO:0008643">
    <property type="term" value="P:carbohydrate transport"/>
    <property type="evidence" value="ECO:0007669"/>
    <property type="project" value="InterPro"/>
</dbReference>
<dbReference type="AlphaFoldDB" id="A0A941DIK4"/>
<dbReference type="GO" id="GO:0016020">
    <property type="term" value="C:membrane"/>
    <property type="evidence" value="ECO:0007669"/>
    <property type="project" value="InterPro"/>
</dbReference>
<dbReference type="RefSeq" id="WP_212686107.1">
    <property type="nucleotide sequence ID" value="NZ_JAGSPN010000001.1"/>
</dbReference>
<proteinExistence type="inferred from homology"/>
<evidence type="ECO:0000256" key="1">
    <source>
        <dbReference type="ARBA" id="ARBA00008769"/>
    </source>
</evidence>
<dbReference type="GO" id="GO:0015288">
    <property type="term" value="F:porin activity"/>
    <property type="evidence" value="ECO:0007669"/>
    <property type="project" value="InterPro"/>
</dbReference>
<evidence type="ECO:0000313" key="3">
    <source>
        <dbReference type="EMBL" id="MBR7780719.1"/>
    </source>
</evidence>
<feature type="chain" id="PRO_5038158208" evidence="2">
    <location>
        <begin position="23"/>
        <end position="449"/>
    </location>
</feature>
<dbReference type="InterPro" id="IPR038673">
    <property type="entry name" value="OprB_sf"/>
</dbReference>
<dbReference type="Gene3D" id="2.40.160.180">
    <property type="entry name" value="Carbohydrate-selective porin OprB"/>
    <property type="match status" value="1"/>
</dbReference>
<evidence type="ECO:0000313" key="4">
    <source>
        <dbReference type="Proteomes" id="UP000680067"/>
    </source>
</evidence>
<comment type="caution">
    <text evidence="3">The sequence shown here is derived from an EMBL/GenBank/DDBJ whole genome shotgun (WGS) entry which is preliminary data.</text>
</comment>
<evidence type="ECO:0000256" key="2">
    <source>
        <dbReference type="RuleBase" id="RU363072"/>
    </source>
</evidence>
<gene>
    <name evidence="3" type="ORF">KDM89_01075</name>
</gene>